<protein>
    <submittedName>
        <fullName evidence="1">Uncharacterized protein</fullName>
    </submittedName>
</protein>
<comment type="caution">
    <text evidence="1">The sequence shown here is derived from an EMBL/GenBank/DDBJ whole genome shotgun (WGS) entry which is preliminary data.</text>
</comment>
<evidence type="ECO:0000313" key="2">
    <source>
        <dbReference type="Proteomes" id="UP000276133"/>
    </source>
</evidence>
<dbReference type="EMBL" id="REGN01000642">
    <property type="protein sequence ID" value="RNA40452.1"/>
    <property type="molecule type" value="Genomic_DNA"/>
</dbReference>
<sequence length="153" mass="17911">MFEKKALLSGQVFVFALFFEGQPGLKISCFLCVICRANLNHEQGFFLKRQINQKIDYKKNYAKDCQSQSIHVTKSYLSVLKQISEYFLVLSEINNVNFKYSHLDPTTFFRKLSVSNNKNFVNEVKEQIRGIKVLKKNWQRKTDLKKAEDRAST</sequence>
<proteinExistence type="predicted"/>
<reference evidence="1 2" key="1">
    <citation type="journal article" date="2018" name="Sci. Rep.">
        <title>Genomic signatures of local adaptation to the degree of environmental predictability in rotifers.</title>
        <authorList>
            <person name="Franch-Gras L."/>
            <person name="Hahn C."/>
            <person name="Garcia-Roger E.M."/>
            <person name="Carmona M.J."/>
            <person name="Serra M."/>
            <person name="Gomez A."/>
        </authorList>
    </citation>
    <scope>NUCLEOTIDE SEQUENCE [LARGE SCALE GENOMIC DNA]</scope>
    <source>
        <strain evidence="1">HYR1</strain>
    </source>
</reference>
<dbReference type="Proteomes" id="UP000276133">
    <property type="component" value="Unassembled WGS sequence"/>
</dbReference>
<gene>
    <name evidence="1" type="ORF">BpHYR1_013672</name>
</gene>
<accession>A0A3M7SXJ7</accession>
<organism evidence="1 2">
    <name type="scientific">Brachionus plicatilis</name>
    <name type="common">Marine rotifer</name>
    <name type="synonym">Brachionus muelleri</name>
    <dbReference type="NCBI Taxonomy" id="10195"/>
    <lineage>
        <taxon>Eukaryota</taxon>
        <taxon>Metazoa</taxon>
        <taxon>Spiralia</taxon>
        <taxon>Gnathifera</taxon>
        <taxon>Rotifera</taxon>
        <taxon>Eurotatoria</taxon>
        <taxon>Monogononta</taxon>
        <taxon>Pseudotrocha</taxon>
        <taxon>Ploima</taxon>
        <taxon>Brachionidae</taxon>
        <taxon>Brachionus</taxon>
    </lineage>
</organism>
<name>A0A3M7SXJ7_BRAPC</name>
<keyword evidence="2" id="KW-1185">Reference proteome</keyword>
<dbReference type="AlphaFoldDB" id="A0A3M7SXJ7"/>
<evidence type="ECO:0000313" key="1">
    <source>
        <dbReference type="EMBL" id="RNA40452.1"/>
    </source>
</evidence>